<keyword evidence="5 6" id="KW-0378">Hydrolase</keyword>
<dbReference type="GO" id="GO:0009612">
    <property type="term" value="P:response to mechanical stimulus"/>
    <property type="evidence" value="ECO:0007669"/>
    <property type="project" value="Ensembl"/>
</dbReference>
<dbReference type="AlphaFoldDB" id="A0A8C9RHR4"/>
<keyword evidence="12" id="KW-1185">Reference proteome</keyword>
<dbReference type="GeneTree" id="ENSGT00390000016735"/>
<dbReference type="GO" id="GO:0003993">
    <property type="term" value="F:acid phosphatase activity"/>
    <property type="evidence" value="ECO:0007669"/>
    <property type="project" value="UniProtKB-UniRule"/>
</dbReference>
<feature type="binding site" evidence="7">
    <location>
        <position position="104"/>
    </location>
    <ligand>
        <name>Fe cation</name>
        <dbReference type="ChEBI" id="CHEBI:24875"/>
        <label>1</label>
    </ligand>
</feature>
<evidence type="ECO:0000256" key="1">
    <source>
        <dbReference type="ARBA" id="ARBA00000032"/>
    </source>
</evidence>
<comment type="cofactor">
    <cofactor evidence="7">
        <name>Fe cation</name>
        <dbReference type="ChEBI" id="CHEBI:24875"/>
    </cofactor>
    <text evidence="7">Binds 2 iron ions per subunit.</text>
</comment>
<name>A0A8C9RHR4_SCLFO</name>
<comment type="catalytic activity">
    <reaction evidence="1 6">
        <text>a phosphate monoester + H2O = an alcohol + phosphate</text>
        <dbReference type="Rhea" id="RHEA:15017"/>
        <dbReference type="ChEBI" id="CHEBI:15377"/>
        <dbReference type="ChEBI" id="CHEBI:30879"/>
        <dbReference type="ChEBI" id="CHEBI:43474"/>
        <dbReference type="ChEBI" id="CHEBI:67140"/>
        <dbReference type="EC" id="3.1.3.2"/>
    </reaction>
</comment>
<evidence type="ECO:0000259" key="10">
    <source>
        <dbReference type="Pfam" id="PF00149"/>
    </source>
</evidence>
<evidence type="ECO:0000256" key="7">
    <source>
        <dbReference type="PIRSR" id="PIRSR000898-1"/>
    </source>
</evidence>
<dbReference type="Gene3D" id="3.60.21.10">
    <property type="match status" value="1"/>
</dbReference>
<evidence type="ECO:0000256" key="3">
    <source>
        <dbReference type="ARBA" id="ARBA00015822"/>
    </source>
</evidence>
<reference evidence="11" key="2">
    <citation type="submission" date="2025-08" db="UniProtKB">
        <authorList>
            <consortium name="Ensembl"/>
        </authorList>
    </citation>
    <scope>IDENTIFICATION</scope>
</reference>
<protein>
    <recommendedName>
        <fullName evidence="3 6">Tartrate-resistant acid phosphatase type 5</fullName>
        <ecNumber evidence="2 6">3.1.3.2</ecNumber>
    </recommendedName>
</protein>
<feature type="binding site" evidence="7">
    <location>
        <position position="271"/>
    </location>
    <ligand>
        <name>Fe cation</name>
        <dbReference type="ChEBI" id="CHEBI:24875"/>
        <label>2</label>
    </ligand>
</feature>
<dbReference type="GO" id="GO:0045453">
    <property type="term" value="P:bone resorption"/>
    <property type="evidence" value="ECO:0007669"/>
    <property type="project" value="TreeGrafter"/>
</dbReference>
<dbReference type="InterPro" id="IPR029052">
    <property type="entry name" value="Metallo-depent_PP-like"/>
</dbReference>
<dbReference type="Proteomes" id="UP000694397">
    <property type="component" value="Chromosome 9"/>
</dbReference>
<evidence type="ECO:0000313" key="12">
    <source>
        <dbReference type="Proteomes" id="UP000694397"/>
    </source>
</evidence>
<dbReference type="FunFam" id="3.60.21.10:FF:000062">
    <property type="entry name" value="Tartrate-resistant acid phosphatase type 5"/>
    <property type="match status" value="1"/>
</dbReference>
<dbReference type="OrthoDB" id="411211at2759"/>
<sequence>MQLLPLSVLTAQDSLLTVYSRLSRFQLRSKADMDKVDLLFVVYLMFWSRCQTECKQASLHFAALGDWGGIPTYPFSTHLERANAAELARVTETVGLDFVLGLGDNFYYGGVTDAEDSRFKTTFEEVFNQSSLLRLPWYLVAGNHDHLGNVSAQIAYSARSERWNFPDLYYELQLKIPQTNSSLTILMIDTVTLCGNTYDLTQPQRPESPKAAAKQLQWINTHLENCKSEFLVVAGHYPVWSIGHHGPTWCLVEKLRPLLKKHNVTLYLSGHDHNLQFIQEEDGSAYVVSGSGNFDDRSTYHRKNVSASWLKFSSTVNNTSVGFVYIEVTEQKMLITYIQTDGKCVYQTALPKRKV</sequence>
<proteinExistence type="predicted"/>
<evidence type="ECO:0000256" key="2">
    <source>
        <dbReference type="ARBA" id="ARBA00012646"/>
    </source>
</evidence>
<feature type="domain" description="Calcineurin-like phosphoesterase" evidence="10">
    <location>
        <begin position="60"/>
        <end position="274"/>
    </location>
</feature>
<feature type="disulfide bond" evidence="8">
    <location>
        <begin position="194"/>
        <end position="250"/>
    </location>
</feature>
<evidence type="ECO:0000256" key="8">
    <source>
        <dbReference type="PIRSR" id="PIRSR000898-2"/>
    </source>
</evidence>
<dbReference type="CDD" id="cd07378">
    <property type="entry name" value="MPP_ACP5"/>
    <property type="match status" value="1"/>
</dbReference>
<dbReference type="InterPro" id="IPR004843">
    <property type="entry name" value="Calcineurin-like_PHP"/>
</dbReference>
<dbReference type="PANTHER" id="PTHR10161">
    <property type="entry name" value="TARTRATE-RESISTANT ACID PHOSPHATASE TYPE 5"/>
    <property type="match status" value="1"/>
</dbReference>
<feature type="binding site" evidence="7">
    <location>
        <position position="236"/>
    </location>
    <ligand>
        <name>Fe cation</name>
        <dbReference type="ChEBI" id="CHEBI:24875"/>
        <label>2</label>
    </ligand>
</feature>
<evidence type="ECO:0000313" key="11">
    <source>
        <dbReference type="Ensembl" id="ENSSFOP00015014009.1"/>
    </source>
</evidence>
<dbReference type="GO" id="GO:0046872">
    <property type="term" value="F:metal ion binding"/>
    <property type="evidence" value="ECO:0007669"/>
    <property type="project" value="UniProtKB-KW"/>
</dbReference>
<dbReference type="EC" id="3.1.3.2" evidence="2 6"/>
<feature type="binding site" evidence="7">
    <location>
        <position position="143"/>
    </location>
    <ligand>
        <name>Fe cation</name>
        <dbReference type="ChEBI" id="CHEBI:24875"/>
        <label>2</label>
    </ligand>
</feature>
<dbReference type="Pfam" id="PF00149">
    <property type="entry name" value="Metallophos"/>
    <property type="match status" value="1"/>
</dbReference>
<gene>
    <name evidence="11" type="primary">acp5b</name>
</gene>
<dbReference type="GlyCosmos" id="A0A8C9RHR4">
    <property type="glycosylation" value="1 site, No reported glycans"/>
</dbReference>
<feature type="binding site" evidence="7">
    <location>
        <position position="273"/>
    </location>
    <ligand>
        <name>Fe cation</name>
        <dbReference type="ChEBI" id="CHEBI:24875"/>
        <label>1</label>
    </ligand>
</feature>
<feature type="binding site" evidence="7">
    <location>
        <position position="66"/>
    </location>
    <ligand>
        <name>Fe cation</name>
        <dbReference type="ChEBI" id="CHEBI:24875"/>
        <label>1</label>
    </ligand>
</feature>
<keyword evidence="8" id="KW-1015">Disulfide bond</keyword>
<evidence type="ECO:0000256" key="9">
    <source>
        <dbReference type="PIRSR" id="PIRSR000898-3"/>
    </source>
</evidence>
<keyword evidence="6 7" id="KW-0408">Iron</keyword>
<dbReference type="Ensembl" id="ENSSFOT00015014181.2">
    <property type="protein sequence ID" value="ENSSFOP00015014009.1"/>
    <property type="gene ID" value="ENSSFOG00015009046.2"/>
</dbReference>
<reference evidence="11 12" key="1">
    <citation type="submission" date="2019-04" db="EMBL/GenBank/DDBJ databases">
        <authorList>
            <consortium name="Wellcome Sanger Institute Data Sharing"/>
        </authorList>
    </citation>
    <scope>NUCLEOTIDE SEQUENCE [LARGE SCALE GENOMIC DNA]</scope>
</reference>
<feature type="binding site" evidence="7">
    <location>
        <position position="107"/>
    </location>
    <ligand>
        <name>Fe cation</name>
        <dbReference type="ChEBI" id="CHEBI:24875"/>
        <label>1</label>
    </ligand>
</feature>
<keyword evidence="7" id="KW-0479">Metal-binding</keyword>
<dbReference type="SUPFAM" id="SSF56300">
    <property type="entry name" value="Metallo-dependent phosphatases"/>
    <property type="match status" value="1"/>
</dbReference>
<dbReference type="PIRSF" id="PIRSF000898">
    <property type="entry name" value="Acid_Ptase_5"/>
    <property type="match status" value="1"/>
</dbReference>
<feature type="glycosylation site" description="N-linked (GlcNAc...) asparagine" evidence="9">
    <location>
        <position position="149"/>
    </location>
</feature>
<dbReference type="KEGG" id="sfm:108935441"/>
<keyword evidence="4" id="KW-0732">Signal</keyword>
<dbReference type="InterPro" id="IPR051558">
    <property type="entry name" value="Metallophosphoesterase_PAP"/>
</dbReference>
<reference evidence="11" key="3">
    <citation type="submission" date="2025-09" db="UniProtKB">
        <authorList>
            <consortium name="Ensembl"/>
        </authorList>
    </citation>
    <scope>IDENTIFICATION</scope>
</reference>
<dbReference type="PANTHER" id="PTHR10161:SF29">
    <property type="entry name" value="TARTRATE-RESISTANT ACID PHOSPHATASE TYPE 5"/>
    <property type="match status" value="1"/>
</dbReference>
<evidence type="ECO:0000256" key="6">
    <source>
        <dbReference type="PIRNR" id="PIRNR000898"/>
    </source>
</evidence>
<dbReference type="InterPro" id="IPR024927">
    <property type="entry name" value="Acid_PPase"/>
</dbReference>
<evidence type="ECO:0000256" key="5">
    <source>
        <dbReference type="ARBA" id="ARBA00022801"/>
    </source>
</evidence>
<feature type="binding site" evidence="7">
    <location>
        <position position="104"/>
    </location>
    <ligand>
        <name>Fe cation</name>
        <dbReference type="ChEBI" id="CHEBI:24875"/>
        <label>2</label>
    </ligand>
</feature>
<accession>A0A8C9RHR4</accession>
<organism evidence="11 12">
    <name type="scientific">Scleropages formosus</name>
    <name type="common">Asian bonytongue</name>
    <name type="synonym">Osteoglossum formosum</name>
    <dbReference type="NCBI Taxonomy" id="113540"/>
    <lineage>
        <taxon>Eukaryota</taxon>
        <taxon>Metazoa</taxon>
        <taxon>Chordata</taxon>
        <taxon>Craniata</taxon>
        <taxon>Vertebrata</taxon>
        <taxon>Euteleostomi</taxon>
        <taxon>Actinopterygii</taxon>
        <taxon>Neopterygii</taxon>
        <taxon>Teleostei</taxon>
        <taxon>Osteoglossocephala</taxon>
        <taxon>Osteoglossomorpha</taxon>
        <taxon>Osteoglossiformes</taxon>
        <taxon>Osteoglossidae</taxon>
        <taxon>Scleropages</taxon>
    </lineage>
</organism>
<evidence type="ECO:0000256" key="4">
    <source>
        <dbReference type="ARBA" id="ARBA00022729"/>
    </source>
</evidence>